<dbReference type="RefSeq" id="WP_095103078.1">
    <property type="nucleotide sequence ID" value="NZ_BKAR01000049.1"/>
</dbReference>
<gene>
    <name evidence="1" type="ORF">SPI02_23700</name>
</gene>
<keyword evidence="2" id="KW-1185">Reference proteome</keyword>
<dbReference type="EMBL" id="BKAR01000049">
    <property type="protein sequence ID" value="GEP85785.1"/>
    <property type="molecule type" value="Genomic_DNA"/>
</dbReference>
<organism evidence="1 2">
    <name type="scientific">Staphylococcus piscifermentans</name>
    <dbReference type="NCBI Taxonomy" id="70258"/>
    <lineage>
        <taxon>Bacteria</taxon>
        <taxon>Bacillati</taxon>
        <taxon>Bacillota</taxon>
        <taxon>Bacilli</taxon>
        <taxon>Bacillales</taxon>
        <taxon>Staphylococcaceae</taxon>
        <taxon>Staphylococcus</taxon>
    </lineage>
</organism>
<comment type="caution">
    <text evidence="1">The sequence shown here is derived from an EMBL/GenBank/DDBJ whole genome shotgun (WGS) entry which is preliminary data.</text>
</comment>
<evidence type="ECO:0000313" key="2">
    <source>
        <dbReference type="Proteomes" id="UP000321736"/>
    </source>
</evidence>
<reference evidence="1 2" key="1">
    <citation type="submission" date="2019-07" db="EMBL/GenBank/DDBJ databases">
        <title>Whole genome shotgun sequence of Staphylococcus piscifermentans NBRC 109625.</title>
        <authorList>
            <person name="Hosoyama A."/>
            <person name="Uohara A."/>
            <person name="Ohji S."/>
            <person name="Ichikawa N."/>
        </authorList>
    </citation>
    <scope>NUCLEOTIDE SEQUENCE [LARGE SCALE GENOMIC DNA]</scope>
    <source>
        <strain evidence="1 2">NBRC 109625</strain>
    </source>
</reference>
<dbReference type="Proteomes" id="UP000321736">
    <property type="component" value="Unassembled WGS sequence"/>
</dbReference>
<evidence type="ECO:0000313" key="1">
    <source>
        <dbReference type="EMBL" id="GEP85785.1"/>
    </source>
</evidence>
<protein>
    <submittedName>
        <fullName evidence="1">Uncharacterized protein</fullName>
    </submittedName>
</protein>
<accession>A0A239THV9</accession>
<sequence>MNTSTIAFALIILASFLLTNMISNRYIHYKDRTGLFLLTRVGIFIGIYLVLFSAYYLLFIA</sequence>
<proteinExistence type="predicted"/>
<dbReference type="AlphaFoldDB" id="A0A239THV9"/>
<name>A0A239THV9_9STAP</name>
<dbReference type="OrthoDB" id="2408829at2"/>